<feature type="modified residue" description="4-aspartylphosphate" evidence="1">
    <location>
        <position position="58"/>
    </location>
</feature>
<dbReference type="InterPro" id="IPR011990">
    <property type="entry name" value="TPR-like_helical_dom_sf"/>
</dbReference>
<evidence type="ECO:0000256" key="1">
    <source>
        <dbReference type="PROSITE-ProRule" id="PRU00169"/>
    </source>
</evidence>
<gene>
    <name evidence="4" type="ORF">EIY72_25875</name>
</gene>
<dbReference type="Pfam" id="PF00072">
    <property type="entry name" value="Response_reg"/>
    <property type="match status" value="1"/>
</dbReference>
<evidence type="ECO:0000313" key="5">
    <source>
        <dbReference type="Proteomes" id="UP000295254"/>
    </source>
</evidence>
<dbReference type="SUPFAM" id="SSF48452">
    <property type="entry name" value="TPR-like"/>
    <property type="match status" value="1"/>
</dbReference>
<dbReference type="RefSeq" id="WP_093215310.1">
    <property type="nucleotide sequence ID" value="NZ_LT629803.1"/>
</dbReference>
<organism evidence="4 5">
    <name type="scientific">Pseudomonas vancouverensis</name>
    <dbReference type="NCBI Taxonomy" id="95300"/>
    <lineage>
        <taxon>Bacteria</taxon>
        <taxon>Pseudomonadati</taxon>
        <taxon>Pseudomonadota</taxon>
        <taxon>Gammaproteobacteria</taxon>
        <taxon>Pseudomonadales</taxon>
        <taxon>Pseudomonadaceae</taxon>
        <taxon>Pseudomonas</taxon>
    </lineage>
</organism>
<dbReference type="Pfam" id="PF14559">
    <property type="entry name" value="TPR_19"/>
    <property type="match status" value="1"/>
</dbReference>
<dbReference type="PROSITE" id="PS50005">
    <property type="entry name" value="TPR"/>
    <property type="match status" value="2"/>
</dbReference>
<evidence type="ECO:0000256" key="2">
    <source>
        <dbReference type="PROSITE-ProRule" id="PRU00339"/>
    </source>
</evidence>
<protein>
    <submittedName>
        <fullName evidence="4">Response regulator</fullName>
    </submittedName>
</protein>
<proteinExistence type="predicted"/>
<dbReference type="Gene3D" id="1.25.40.10">
    <property type="entry name" value="Tetratricopeptide repeat domain"/>
    <property type="match status" value="2"/>
</dbReference>
<feature type="domain" description="Response regulatory" evidence="3">
    <location>
        <begin position="8"/>
        <end position="128"/>
    </location>
</feature>
<keyword evidence="5" id="KW-1185">Reference proteome</keyword>
<dbReference type="EMBL" id="RRZK01000032">
    <property type="protein sequence ID" value="TDB57691.1"/>
    <property type="molecule type" value="Genomic_DNA"/>
</dbReference>
<feature type="repeat" description="TPR" evidence="2">
    <location>
        <begin position="444"/>
        <end position="477"/>
    </location>
</feature>
<dbReference type="Gene3D" id="3.40.50.2300">
    <property type="match status" value="1"/>
</dbReference>
<dbReference type="SMART" id="SM00448">
    <property type="entry name" value="REC"/>
    <property type="match status" value="1"/>
</dbReference>
<dbReference type="AlphaFoldDB" id="A0A1H2MAX7"/>
<dbReference type="GO" id="GO:0000160">
    <property type="term" value="P:phosphorelay signal transduction system"/>
    <property type="evidence" value="ECO:0007669"/>
    <property type="project" value="InterPro"/>
</dbReference>
<reference evidence="5" key="1">
    <citation type="journal article" date="2019" name="bioRxiv">
        <title>Bacterially produced spermidine induces plant systemic susceptibility to pathogens.</title>
        <authorList>
            <person name="Melnyk R.A."/>
            <person name="Beskrovnaya P.A."/>
            <person name="Liu Z."/>
            <person name="Song Y."/>
            <person name="Haney C.H."/>
        </authorList>
    </citation>
    <scope>NUCLEOTIDE SEQUENCE [LARGE SCALE GENOMIC DNA]</scope>
    <source>
        <strain evidence="5">Dha-51</strain>
    </source>
</reference>
<keyword evidence="2" id="KW-0802">TPR repeat</keyword>
<sequence length="534" mass="59183">MLSYHQKRFLIVDDFSDFRSSVRSMLRELGVKEVDTADTGEQALKMCSQKAYDFILQDFHLGDGKKNGQQVLEDLMEEKLISHEAVFVMVTAETSQAMVLSALEHEPDAYLTKPFNRSSLAQRLERLEQRKTLLKPILQALDRGKPMEVLNACIALCKQDIRYSPLCLRYRADALRDLNQNEALERLYDSIIADRPLPWAFAGLGKLLFKRGQVSQAKGIYEKALKVFPMMPALYDGMADVLVSEGDTKGAQRVLEEAIRLSPLAVRRQAALGKLAMANEDFDTASKAYRQAVAQGAQSRFKDAESNLGLAHALISKGSERGLDTRTRLEINTTLSAVAKENPSDPGLQIRARLMKATSLLLNDAETADKLTEQALLRLDGMEQFMSAEAALLVAKQLKMLGQTEAGTAMLKNCVEIYGDDPVVMKDIAKQTDDPAILNSGNAAAELNRQGVRVYKTGNLVEARGVFRKALAMQPKNISIALNMAQSLLHGTDTSVPSAELEECRTCLKMVGLMPDTDARYPRYQKLKSKAFGE</sequence>
<dbReference type="InterPro" id="IPR052048">
    <property type="entry name" value="ST_Response_Regulator"/>
</dbReference>
<accession>A0A1H2MAX7</accession>
<comment type="caution">
    <text evidence="4">The sequence shown here is derived from an EMBL/GenBank/DDBJ whole genome shotgun (WGS) entry which is preliminary data.</text>
</comment>
<evidence type="ECO:0000259" key="3">
    <source>
        <dbReference type="PROSITE" id="PS50110"/>
    </source>
</evidence>
<evidence type="ECO:0000313" key="4">
    <source>
        <dbReference type="EMBL" id="TDB57691.1"/>
    </source>
</evidence>
<dbReference type="PROSITE" id="PS50110">
    <property type="entry name" value="RESPONSE_REGULATORY"/>
    <property type="match status" value="1"/>
</dbReference>
<dbReference type="PANTHER" id="PTHR43228:SF1">
    <property type="entry name" value="TWO-COMPONENT RESPONSE REGULATOR ARR22"/>
    <property type="match status" value="1"/>
</dbReference>
<dbReference type="InterPro" id="IPR001789">
    <property type="entry name" value="Sig_transdc_resp-reg_receiver"/>
</dbReference>
<dbReference type="Proteomes" id="UP000295254">
    <property type="component" value="Unassembled WGS sequence"/>
</dbReference>
<dbReference type="SUPFAM" id="SSF52172">
    <property type="entry name" value="CheY-like"/>
    <property type="match status" value="1"/>
</dbReference>
<dbReference type="CDD" id="cd17589">
    <property type="entry name" value="REC_TPR"/>
    <property type="match status" value="1"/>
</dbReference>
<dbReference type="PANTHER" id="PTHR43228">
    <property type="entry name" value="TWO-COMPONENT RESPONSE REGULATOR"/>
    <property type="match status" value="1"/>
</dbReference>
<feature type="repeat" description="TPR" evidence="2">
    <location>
        <begin position="198"/>
        <end position="231"/>
    </location>
</feature>
<dbReference type="SMART" id="SM00028">
    <property type="entry name" value="TPR"/>
    <property type="match status" value="4"/>
</dbReference>
<dbReference type="STRING" id="95300.SAMN05216558_0458"/>
<keyword evidence="1" id="KW-0597">Phosphoprotein</keyword>
<dbReference type="InterPro" id="IPR019734">
    <property type="entry name" value="TPR_rpt"/>
</dbReference>
<name>A0A1H2MAX7_PSEVA</name>
<dbReference type="InterPro" id="IPR011006">
    <property type="entry name" value="CheY-like_superfamily"/>
</dbReference>
<dbReference type="OrthoDB" id="7298659at2"/>